<dbReference type="GO" id="GO:0046718">
    <property type="term" value="P:symbiont entry into host cell"/>
    <property type="evidence" value="ECO:0007669"/>
    <property type="project" value="InterPro"/>
</dbReference>
<name>A0A081RX18_PHOTE</name>
<dbReference type="InterPro" id="IPR005068">
    <property type="entry name" value="Phage_lambda_Stf-r2"/>
</dbReference>
<dbReference type="PATRIC" id="fig|1393735.3.peg.2115"/>
<dbReference type="RefSeq" id="WP_023044486.1">
    <property type="nucleotide sequence ID" value="NZ_CAWLUD010000032.1"/>
</dbReference>
<evidence type="ECO:0000259" key="1">
    <source>
        <dbReference type="Pfam" id="PF21882"/>
    </source>
</evidence>
<sequence>MSNKNEFKAFSASQDANVVSQGEYEESQDLNTGIPPNTISIGLLNKVLRQSSTISSVVANFISTQSSDDVLDDGDIVKLTTQLNRALEQKITTEIPSASLAQEGIVQLTDRLGNSSTLAATQKLTQELADSFDEKLSNRVPNIRKVNGKELSEDIHLGAVDIGVYTPEQIDQKINIEVDRRIDTELDKKISIEVDKKINTKGNKNTAGKAANGWWKCGDTGVIYQWGRTDVIQSGNVVRIQLPISFSNMDYSVSINPIQSKIGSMGAVIGYVNVIDSSSFDLLNSWVNARWNSPFFWIAIGY</sequence>
<dbReference type="Proteomes" id="UP000028002">
    <property type="component" value="Unassembled WGS sequence"/>
</dbReference>
<dbReference type="GO" id="GO:0019062">
    <property type="term" value="P:virion attachment to host cell"/>
    <property type="evidence" value="ECO:0007669"/>
    <property type="project" value="InterPro"/>
</dbReference>
<dbReference type="Pfam" id="PF03406">
    <property type="entry name" value="Phage_fiber_2"/>
    <property type="match status" value="1"/>
</dbReference>
<dbReference type="EMBL" id="JGVH01000032">
    <property type="protein sequence ID" value="KER03221.1"/>
    <property type="molecule type" value="Genomic_DNA"/>
</dbReference>
<feature type="domain" description="Putative tail fiber protein gp53-like C-terminal" evidence="1">
    <location>
        <begin position="216"/>
        <end position="302"/>
    </location>
</feature>
<organism evidence="2 3">
    <name type="scientific">Photorhabdus temperata subsp. temperata Meg1</name>
    <dbReference type="NCBI Taxonomy" id="1393735"/>
    <lineage>
        <taxon>Bacteria</taxon>
        <taxon>Pseudomonadati</taxon>
        <taxon>Pseudomonadota</taxon>
        <taxon>Gammaproteobacteria</taxon>
        <taxon>Enterobacterales</taxon>
        <taxon>Morganellaceae</taxon>
        <taxon>Photorhabdus</taxon>
    </lineage>
</organism>
<dbReference type="AlphaFoldDB" id="A0A081RX18"/>
<dbReference type="Pfam" id="PF21882">
    <property type="entry name" value="Gp53-like_C"/>
    <property type="match status" value="1"/>
</dbReference>
<protein>
    <submittedName>
        <fullName evidence="2">Phage tail fiber</fullName>
    </submittedName>
</protein>
<comment type="caution">
    <text evidence="2">The sequence shown here is derived from an EMBL/GenBank/DDBJ whole genome shotgun (WGS) entry which is preliminary data.</text>
</comment>
<accession>A0A081RX18</accession>
<dbReference type="Gene3D" id="2.60.40.3940">
    <property type="match status" value="1"/>
</dbReference>
<evidence type="ECO:0000313" key="3">
    <source>
        <dbReference type="Proteomes" id="UP000028002"/>
    </source>
</evidence>
<evidence type="ECO:0000313" key="2">
    <source>
        <dbReference type="EMBL" id="KER03221.1"/>
    </source>
</evidence>
<proteinExistence type="predicted"/>
<reference evidence="2 3" key="1">
    <citation type="submission" date="2014-03" db="EMBL/GenBank/DDBJ databases">
        <title>Draft Genome of Photorhabdus temperata Meg1.</title>
        <authorList>
            <person name="Hurst S.G.IV."/>
            <person name="Morris K."/>
            <person name="Thomas K."/>
            <person name="Tisa L.S."/>
        </authorList>
    </citation>
    <scope>NUCLEOTIDE SEQUENCE [LARGE SCALE GENOMIC DNA]</scope>
    <source>
        <strain evidence="2 3">Meg1</strain>
    </source>
</reference>
<gene>
    <name evidence="2" type="ORF">MEG1DRAFT_02062</name>
</gene>
<dbReference type="InterPro" id="IPR054075">
    <property type="entry name" value="Gp53-like_C"/>
</dbReference>